<dbReference type="Gene3D" id="3.40.50.150">
    <property type="entry name" value="Vaccinia Virus protein VP39"/>
    <property type="match status" value="1"/>
</dbReference>
<name>A0A316TMJ6_9BACT</name>
<dbReference type="NCBIfam" id="TIGR00536">
    <property type="entry name" value="hemK_fam"/>
    <property type="match status" value="1"/>
</dbReference>
<evidence type="ECO:0000256" key="2">
    <source>
        <dbReference type="ARBA" id="ARBA00022603"/>
    </source>
</evidence>
<comment type="catalytic activity">
    <reaction evidence="5">
        <text>L-glutaminyl-[peptide chain release factor] + S-adenosyl-L-methionine = N(5)-methyl-L-glutaminyl-[peptide chain release factor] + S-adenosyl-L-homocysteine + H(+)</text>
        <dbReference type="Rhea" id="RHEA:42896"/>
        <dbReference type="Rhea" id="RHEA-COMP:10271"/>
        <dbReference type="Rhea" id="RHEA-COMP:10272"/>
        <dbReference type="ChEBI" id="CHEBI:15378"/>
        <dbReference type="ChEBI" id="CHEBI:30011"/>
        <dbReference type="ChEBI" id="CHEBI:57856"/>
        <dbReference type="ChEBI" id="CHEBI:59789"/>
        <dbReference type="ChEBI" id="CHEBI:61891"/>
        <dbReference type="EC" id="2.1.1.297"/>
    </reaction>
</comment>
<evidence type="ECO:0000256" key="5">
    <source>
        <dbReference type="ARBA" id="ARBA00048391"/>
    </source>
</evidence>
<evidence type="ECO:0000256" key="1">
    <source>
        <dbReference type="ARBA" id="ARBA00012771"/>
    </source>
</evidence>
<dbReference type="GO" id="GO:0032259">
    <property type="term" value="P:methylation"/>
    <property type="evidence" value="ECO:0007669"/>
    <property type="project" value="UniProtKB-KW"/>
</dbReference>
<dbReference type="GO" id="GO:0003676">
    <property type="term" value="F:nucleic acid binding"/>
    <property type="evidence" value="ECO:0007669"/>
    <property type="project" value="InterPro"/>
</dbReference>
<dbReference type="InterPro" id="IPR019874">
    <property type="entry name" value="RF_methyltr_PrmC"/>
</dbReference>
<sequence>MSTNSDQVWTVLSMLEWGTGYLKKKGVDSARLSMEWLLAYVLDVRRLDIYLQFDRPLSPEDLETLRPLVKKRALHEPLQYITGSTEFLGCTIQVNPSVLIPRQETEQLTEIILERHASQKETSLTVLDIGTGSGCIPIAIKKHAPEWMCVGIDISEEALRTARSNAELNNTEVLFLKGDLFNLHGSDAISSLQPDIIISNPPYITHEEADELDPQVINYEPSGALFHDSPLQIYDSVANYASSRHAVLYLECNHKFAAEILDIVARYYSQAELIPDLDMKDRFIAASDSPK</sequence>
<organism evidence="8 9">
    <name type="scientific">Rhodohalobacter mucosus</name>
    <dbReference type="NCBI Taxonomy" id="2079485"/>
    <lineage>
        <taxon>Bacteria</taxon>
        <taxon>Pseudomonadati</taxon>
        <taxon>Balneolota</taxon>
        <taxon>Balneolia</taxon>
        <taxon>Balneolales</taxon>
        <taxon>Balneolaceae</taxon>
        <taxon>Rhodohalobacter</taxon>
    </lineage>
</organism>
<dbReference type="GO" id="GO:0102559">
    <property type="term" value="F:peptide chain release factor N(5)-glutamine methyltransferase activity"/>
    <property type="evidence" value="ECO:0007669"/>
    <property type="project" value="UniProtKB-EC"/>
</dbReference>
<keyword evidence="2 8" id="KW-0489">Methyltransferase</keyword>
<evidence type="ECO:0000256" key="3">
    <source>
        <dbReference type="ARBA" id="ARBA00022679"/>
    </source>
</evidence>
<keyword evidence="4" id="KW-0949">S-adenosyl-L-methionine</keyword>
<feature type="domain" description="Release factor glutamine methyltransferase N-terminal" evidence="7">
    <location>
        <begin position="14"/>
        <end position="83"/>
    </location>
</feature>
<comment type="caution">
    <text evidence="8">The sequence shown here is derived from an EMBL/GenBank/DDBJ whole genome shotgun (WGS) entry which is preliminary data.</text>
</comment>
<dbReference type="InterPro" id="IPR004556">
    <property type="entry name" value="HemK-like"/>
</dbReference>
<dbReference type="EC" id="2.1.1.297" evidence="1"/>
<reference evidence="8 9" key="1">
    <citation type="submission" date="2018-05" db="EMBL/GenBank/DDBJ databases">
        <title>Rhodohalobacter halophilus gen. nov., sp. nov., a moderately halophilic member of the family Balneolaceae.</title>
        <authorList>
            <person name="Liu Z.-W."/>
        </authorList>
    </citation>
    <scope>NUCLEOTIDE SEQUENCE [LARGE SCALE GENOMIC DNA]</scope>
    <source>
        <strain evidence="8 9">8A47</strain>
    </source>
</reference>
<evidence type="ECO:0000313" key="9">
    <source>
        <dbReference type="Proteomes" id="UP000245533"/>
    </source>
</evidence>
<accession>A0A316TMJ6</accession>
<evidence type="ECO:0000313" key="8">
    <source>
        <dbReference type="EMBL" id="PWN05833.1"/>
    </source>
</evidence>
<dbReference type="InterPro" id="IPR029063">
    <property type="entry name" value="SAM-dependent_MTases_sf"/>
</dbReference>
<keyword evidence="3 8" id="KW-0808">Transferase</keyword>
<dbReference type="AlphaFoldDB" id="A0A316TMJ6"/>
<evidence type="ECO:0000259" key="6">
    <source>
        <dbReference type="Pfam" id="PF05175"/>
    </source>
</evidence>
<dbReference type="NCBIfam" id="TIGR03534">
    <property type="entry name" value="RF_mod_PrmC"/>
    <property type="match status" value="1"/>
</dbReference>
<dbReference type="SUPFAM" id="SSF53335">
    <property type="entry name" value="S-adenosyl-L-methionine-dependent methyltransferases"/>
    <property type="match status" value="1"/>
</dbReference>
<dbReference type="PROSITE" id="PS00092">
    <property type="entry name" value="N6_MTASE"/>
    <property type="match status" value="1"/>
</dbReference>
<dbReference type="InterPro" id="IPR007848">
    <property type="entry name" value="Small_mtfrase_dom"/>
</dbReference>
<dbReference type="InterPro" id="IPR050320">
    <property type="entry name" value="N5-glutamine_MTase"/>
</dbReference>
<dbReference type="PANTHER" id="PTHR18895:SF74">
    <property type="entry name" value="MTRF1L RELEASE FACTOR GLUTAMINE METHYLTRANSFERASE"/>
    <property type="match status" value="1"/>
</dbReference>
<keyword evidence="9" id="KW-1185">Reference proteome</keyword>
<dbReference type="InterPro" id="IPR040758">
    <property type="entry name" value="PrmC_N"/>
</dbReference>
<dbReference type="RefSeq" id="WP_109647276.1">
    <property type="nucleotide sequence ID" value="NZ_QGGB01000008.1"/>
</dbReference>
<dbReference type="OrthoDB" id="9800643at2"/>
<protein>
    <recommendedName>
        <fullName evidence="1">peptide chain release factor N(5)-glutamine methyltransferase</fullName>
        <ecNumber evidence="1">2.1.1.297</ecNumber>
    </recommendedName>
</protein>
<dbReference type="CDD" id="cd02440">
    <property type="entry name" value="AdoMet_MTases"/>
    <property type="match status" value="1"/>
</dbReference>
<evidence type="ECO:0000256" key="4">
    <source>
        <dbReference type="ARBA" id="ARBA00022691"/>
    </source>
</evidence>
<dbReference type="PANTHER" id="PTHR18895">
    <property type="entry name" value="HEMK METHYLTRANSFERASE"/>
    <property type="match status" value="1"/>
</dbReference>
<dbReference type="EMBL" id="QGGB01000008">
    <property type="protein sequence ID" value="PWN05833.1"/>
    <property type="molecule type" value="Genomic_DNA"/>
</dbReference>
<dbReference type="InterPro" id="IPR002052">
    <property type="entry name" value="DNA_methylase_N6_adenine_CS"/>
</dbReference>
<dbReference type="Pfam" id="PF17827">
    <property type="entry name" value="PrmC_N"/>
    <property type="match status" value="1"/>
</dbReference>
<feature type="domain" description="Methyltransferase small" evidence="6">
    <location>
        <begin position="109"/>
        <end position="208"/>
    </location>
</feature>
<gene>
    <name evidence="8" type="primary">prmC</name>
    <name evidence="8" type="ORF">DDZ15_11625</name>
</gene>
<dbReference type="Gene3D" id="1.10.8.10">
    <property type="entry name" value="DNA helicase RuvA subunit, C-terminal domain"/>
    <property type="match status" value="1"/>
</dbReference>
<dbReference type="Proteomes" id="UP000245533">
    <property type="component" value="Unassembled WGS sequence"/>
</dbReference>
<dbReference type="Pfam" id="PF05175">
    <property type="entry name" value="MTS"/>
    <property type="match status" value="1"/>
</dbReference>
<proteinExistence type="predicted"/>
<evidence type="ECO:0000259" key="7">
    <source>
        <dbReference type="Pfam" id="PF17827"/>
    </source>
</evidence>